<sequence length="307" mass="33909">MARFGRNLGPGSNGTGGGKAQRTFRDKWCPSSSNNSRRVWIEHIGLPLHAWSRANIEKIAGVWGPTIYIDDKWFQQYCAIRILVDSGLGTTIQAKLPVIIDGMEFLVYVKETSVDETYPGDSGGVHDTNQKDNLKNSRGVVNDQLVEAIVEYLEHERTDGRKGAEHEMSMPRVLEPTTLAPEVLGNYEVRDGSRENFLIGWVDSNWANPIKTVNHKDNRVTNEVIMETQLGLERVNHGVLGQPGNKDRKGCGHNGGNVETGLKDGAMDEDESVSGPSQPPGFERLEVRVLPNPSPNRVVKPGSSYPN</sequence>
<dbReference type="Proteomes" id="UP001341840">
    <property type="component" value="Unassembled WGS sequence"/>
</dbReference>
<organism evidence="2 3">
    <name type="scientific">Stylosanthes scabra</name>
    <dbReference type="NCBI Taxonomy" id="79078"/>
    <lineage>
        <taxon>Eukaryota</taxon>
        <taxon>Viridiplantae</taxon>
        <taxon>Streptophyta</taxon>
        <taxon>Embryophyta</taxon>
        <taxon>Tracheophyta</taxon>
        <taxon>Spermatophyta</taxon>
        <taxon>Magnoliopsida</taxon>
        <taxon>eudicotyledons</taxon>
        <taxon>Gunneridae</taxon>
        <taxon>Pentapetalae</taxon>
        <taxon>rosids</taxon>
        <taxon>fabids</taxon>
        <taxon>Fabales</taxon>
        <taxon>Fabaceae</taxon>
        <taxon>Papilionoideae</taxon>
        <taxon>50 kb inversion clade</taxon>
        <taxon>dalbergioids sensu lato</taxon>
        <taxon>Dalbergieae</taxon>
        <taxon>Pterocarpus clade</taxon>
        <taxon>Stylosanthes</taxon>
    </lineage>
</organism>
<dbReference type="EMBL" id="JASCZI010271966">
    <property type="protein sequence ID" value="MED6218538.1"/>
    <property type="molecule type" value="Genomic_DNA"/>
</dbReference>
<feature type="region of interest" description="Disordered" evidence="1">
    <location>
        <begin position="240"/>
        <end position="307"/>
    </location>
</feature>
<reference evidence="2 3" key="1">
    <citation type="journal article" date="2023" name="Plants (Basel)">
        <title>Bridging the Gap: Combining Genomics and Transcriptomics Approaches to Understand Stylosanthes scabra, an Orphan Legume from the Brazilian Caatinga.</title>
        <authorList>
            <person name="Ferreira-Neto J.R.C."/>
            <person name="da Silva M.D."/>
            <person name="Binneck E."/>
            <person name="de Melo N.F."/>
            <person name="da Silva R.H."/>
            <person name="de Melo A.L.T.M."/>
            <person name="Pandolfi V."/>
            <person name="Bustamante F.O."/>
            <person name="Brasileiro-Vidal A.C."/>
            <person name="Benko-Iseppon A.M."/>
        </authorList>
    </citation>
    <scope>NUCLEOTIDE SEQUENCE [LARGE SCALE GENOMIC DNA]</scope>
    <source>
        <tissue evidence="2">Leaves</tissue>
    </source>
</reference>
<name>A0ABU6ZB83_9FABA</name>
<evidence type="ECO:0008006" key="4">
    <source>
        <dbReference type="Google" id="ProtNLM"/>
    </source>
</evidence>
<evidence type="ECO:0000256" key="1">
    <source>
        <dbReference type="SAM" id="MobiDB-lite"/>
    </source>
</evidence>
<protein>
    <recommendedName>
        <fullName evidence="4">DUF4283 domain-containing protein</fullName>
    </recommendedName>
</protein>
<keyword evidence="3" id="KW-1185">Reference proteome</keyword>
<proteinExistence type="predicted"/>
<evidence type="ECO:0000313" key="3">
    <source>
        <dbReference type="Proteomes" id="UP001341840"/>
    </source>
</evidence>
<comment type="caution">
    <text evidence="2">The sequence shown here is derived from an EMBL/GenBank/DDBJ whole genome shotgun (WGS) entry which is preliminary data.</text>
</comment>
<feature type="compositionally biased region" description="Low complexity" evidence="1">
    <location>
        <begin position="1"/>
        <end position="10"/>
    </location>
</feature>
<evidence type="ECO:0000313" key="2">
    <source>
        <dbReference type="EMBL" id="MED6218538.1"/>
    </source>
</evidence>
<feature type="region of interest" description="Disordered" evidence="1">
    <location>
        <begin position="1"/>
        <end position="34"/>
    </location>
</feature>
<accession>A0ABU6ZB83</accession>
<gene>
    <name evidence="2" type="ORF">PIB30_027464</name>
</gene>